<dbReference type="PANTHER" id="PTHR13477:SF0">
    <property type="entry name" value="LARGE RIBOSOMAL SUBUNIT PROTEIN ML49"/>
    <property type="match status" value="1"/>
</dbReference>
<gene>
    <name evidence="7" type="ORF">SO694_00044264</name>
</gene>
<proteinExistence type="inferred from homology"/>
<evidence type="ECO:0000313" key="7">
    <source>
        <dbReference type="EMBL" id="KAK7249110.1"/>
    </source>
</evidence>
<dbReference type="PANTHER" id="PTHR13477">
    <property type="entry name" value="MITOCHONDRIAL 39S RIBOSOMAL PROTEIN L49"/>
    <property type="match status" value="1"/>
</dbReference>
<dbReference type="Gene3D" id="3.30.780.10">
    <property type="entry name" value="SUI1-like domain"/>
    <property type="match status" value="1"/>
</dbReference>
<evidence type="ECO:0000256" key="5">
    <source>
        <dbReference type="ARBA" id="ARBA00023274"/>
    </source>
</evidence>
<keyword evidence="8" id="KW-1185">Reference proteome</keyword>
<keyword evidence="5" id="KW-0687">Ribonucleoprotein</keyword>
<comment type="similarity">
    <text evidence="2">Belongs to the mitochondrion-specific ribosomal protein mL49 family.</text>
</comment>
<dbReference type="Pfam" id="PF05046">
    <property type="entry name" value="Img2"/>
    <property type="match status" value="1"/>
</dbReference>
<comment type="caution">
    <text evidence="7">The sequence shown here is derived from an EMBL/GenBank/DDBJ whole genome shotgun (WGS) entry which is preliminary data.</text>
</comment>
<comment type="subcellular location">
    <subcellularLocation>
        <location evidence="1">Mitochondrion</location>
    </subcellularLocation>
</comment>
<keyword evidence="4" id="KW-0496">Mitochondrion</keyword>
<evidence type="ECO:0000256" key="2">
    <source>
        <dbReference type="ARBA" id="ARBA00005677"/>
    </source>
</evidence>
<evidence type="ECO:0000256" key="6">
    <source>
        <dbReference type="ARBA" id="ARBA00035191"/>
    </source>
</evidence>
<reference evidence="7 8" key="1">
    <citation type="submission" date="2024-03" db="EMBL/GenBank/DDBJ databases">
        <title>Aureococcus anophagefferens CCMP1851 and Kratosvirus quantuckense: Draft genome of a second virus-susceptible host strain in the model system.</title>
        <authorList>
            <person name="Chase E."/>
            <person name="Truchon A.R."/>
            <person name="Schepens W."/>
            <person name="Wilhelm S.W."/>
        </authorList>
    </citation>
    <scope>NUCLEOTIDE SEQUENCE [LARGE SCALE GENOMIC DNA]</scope>
    <source>
        <strain evidence="7 8">CCMP1851</strain>
    </source>
</reference>
<evidence type="ECO:0000256" key="4">
    <source>
        <dbReference type="ARBA" id="ARBA00023128"/>
    </source>
</evidence>
<name>A0ABR1G783_AURAN</name>
<sequence>MTVNNGGAEADRAQDEVDAMAAIARSAAALRTAPPALRAAARGVASKRQIKRANFLRRRGAKPDPATSPAAVAAAAAAADLEWNTVVRDVAELQNGWTPPPEESPAHLPFAVRRTASGFLPVYPKVGANRPPATVLRGASGDLDALIAGLAGVAPGAEVTKRLGALEVRGDHVRGVRRWLAGLGL</sequence>
<accession>A0ABR1G783</accession>
<dbReference type="GO" id="GO:0005840">
    <property type="term" value="C:ribosome"/>
    <property type="evidence" value="ECO:0007669"/>
    <property type="project" value="UniProtKB-KW"/>
</dbReference>
<evidence type="ECO:0000256" key="3">
    <source>
        <dbReference type="ARBA" id="ARBA00022980"/>
    </source>
</evidence>
<dbReference type="EMBL" id="JBBJCI010000083">
    <property type="protein sequence ID" value="KAK7249110.1"/>
    <property type="molecule type" value="Genomic_DNA"/>
</dbReference>
<dbReference type="InterPro" id="IPR007740">
    <property type="entry name" value="Ribosomal_mL49"/>
</dbReference>
<organism evidence="7 8">
    <name type="scientific">Aureococcus anophagefferens</name>
    <name type="common">Harmful bloom alga</name>
    <dbReference type="NCBI Taxonomy" id="44056"/>
    <lineage>
        <taxon>Eukaryota</taxon>
        <taxon>Sar</taxon>
        <taxon>Stramenopiles</taxon>
        <taxon>Ochrophyta</taxon>
        <taxon>Pelagophyceae</taxon>
        <taxon>Pelagomonadales</taxon>
        <taxon>Pelagomonadaceae</taxon>
        <taxon>Aureococcus</taxon>
    </lineage>
</organism>
<dbReference type="Proteomes" id="UP001363151">
    <property type="component" value="Unassembled WGS sequence"/>
</dbReference>
<evidence type="ECO:0000313" key="8">
    <source>
        <dbReference type="Proteomes" id="UP001363151"/>
    </source>
</evidence>
<protein>
    <recommendedName>
        <fullName evidence="6">Large ribosomal subunit protein mL49</fullName>
    </recommendedName>
</protein>
<keyword evidence="3 7" id="KW-0689">Ribosomal protein</keyword>
<evidence type="ECO:0000256" key="1">
    <source>
        <dbReference type="ARBA" id="ARBA00004173"/>
    </source>
</evidence>